<dbReference type="InterPro" id="IPR026838">
    <property type="entry name" value="YheC/D"/>
</dbReference>
<organism evidence="1 2">
    <name type="scientific">Brevibacillus aydinogluensis</name>
    <dbReference type="NCBI Taxonomy" id="927786"/>
    <lineage>
        <taxon>Bacteria</taxon>
        <taxon>Bacillati</taxon>
        <taxon>Bacillota</taxon>
        <taxon>Bacilli</taxon>
        <taxon>Bacillales</taxon>
        <taxon>Paenibacillaceae</taxon>
        <taxon>Brevibacillus</taxon>
    </lineage>
</organism>
<keyword evidence="2" id="KW-1185">Reference proteome</keyword>
<proteinExistence type="predicted"/>
<evidence type="ECO:0000313" key="2">
    <source>
        <dbReference type="Proteomes" id="UP001189619"/>
    </source>
</evidence>
<dbReference type="Proteomes" id="UP001189619">
    <property type="component" value="Chromosome"/>
</dbReference>
<accession>A0AA48MBY0</accession>
<dbReference type="Pfam" id="PF14398">
    <property type="entry name" value="ATPgrasp_YheCD"/>
    <property type="match status" value="1"/>
</dbReference>
<gene>
    <name evidence="1" type="ORF">BSPP4475_15235</name>
</gene>
<dbReference type="AlphaFoldDB" id="A0AA48MBY0"/>
<dbReference type="KEGG" id="bayd:BSPP4475_15235"/>
<name>A0AA48MBY0_9BACL</name>
<dbReference type="EMBL" id="OY569118">
    <property type="protein sequence ID" value="CAJ1003673.1"/>
    <property type="molecule type" value="Genomic_DNA"/>
</dbReference>
<evidence type="ECO:0000313" key="1">
    <source>
        <dbReference type="EMBL" id="CAJ1003673.1"/>
    </source>
</evidence>
<sequence length="439" mass="50133">MLQQRSGWLTILPSGRWFLHVPRQALTPNNPRQLIAHLGPFDCKKRLHLGKPKPKPGRIRTRINCKTVDNTLKIGPLIGILTVGDGPTFLGNRDHFKDLSLSGKKLGALVYVFTPQGINWEKKHVRGYLYDDQQNQWLETVLPFPHVVYNRVPSRQAERRSDVKRALDQIEDLQNVTLFNRCFFDKHTLFRMLSSHAEVAPFLPETKKLDTFAHFRTFCNKHRFVYLKPVRGRAGQGIMRVELNKNGWFLQRLQEKRAISRRFSSLYAVWKHVKLHMRKQGYIMQQGIHRALYLGKPFDVRVLVQKNGKGEWCVTGIGIRRAGSQNITTHVPRGGSIHPLSTVLNALFQEDAAAVETKIKETSLTIARALNEEIKALAEMSMDLGLTAEGQLWFFEANAKPEKFDEPSIRRSSLSNLIRYAQYVSRLPGGKGKAAGSRS</sequence>
<protein>
    <submittedName>
        <fullName evidence="1">YheC/YheD family protein</fullName>
    </submittedName>
</protein>
<dbReference type="RefSeq" id="WP_304414556.1">
    <property type="nucleotide sequence ID" value="NZ_OY569118.1"/>
</dbReference>
<reference evidence="1" key="1">
    <citation type="submission" date="2023-07" db="EMBL/GenBank/DDBJ databases">
        <authorList>
            <person name="Ivanov I."/>
            <person name="Teneva D."/>
            <person name="Stoikov I."/>
        </authorList>
    </citation>
    <scope>NUCLEOTIDE SEQUENCE</scope>
    <source>
        <strain evidence="1">4475</strain>
    </source>
</reference>
<dbReference type="SUPFAM" id="SSF56059">
    <property type="entry name" value="Glutathione synthetase ATP-binding domain-like"/>
    <property type="match status" value="1"/>
</dbReference>